<evidence type="ECO:0000256" key="1">
    <source>
        <dbReference type="SAM" id="SignalP"/>
    </source>
</evidence>
<dbReference type="SUPFAM" id="SSF50475">
    <property type="entry name" value="FMN-binding split barrel"/>
    <property type="match status" value="1"/>
</dbReference>
<evidence type="ECO:0000313" key="4">
    <source>
        <dbReference type="Proteomes" id="UP000092555"/>
    </source>
</evidence>
<keyword evidence="1" id="KW-0732">Signal</keyword>
<dbReference type="AlphaFoldDB" id="A0A1A0H651"/>
<dbReference type="Gene3D" id="2.30.110.10">
    <property type="entry name" value="Electron Transport, Fmn-binding Protein, Chain A"/>
    <property type="match status" value="1"/>
</dbReference>
<feature type="chain" id="PRO_5008291677" description="CREG-like beta-barrel domain-containing protein" evidence="1">
    <location>
        <begin position="22"/>
        <end position="209"/>
    </location>
</feature>
<accession>A0A1A0H651</accession>
<dbReference type="InterPro" id="IPR055343">
    <property type="entry name" value="CREG_beta-barrel"/>
</dbReference>
<dbReference type="EMBL" id="LXTC01000006">
    <property type="protein sequence ID" value="OBA19564.1"/>
    <property type="molecule type" value="Genomic_DNA"/>
</dbReference>
<gene>
    <name evidence="3" type="ORF">METBIDRAFT_79572</name>
</gene>
<dbReference type="Proteomes" id="UP000092555">
    <property type="component" value="Unassembled WGS sequence"/>
</dbReference>
<evidence type="ECO:0000313" key="3">
    <source>
        <dbReference type="EMBL" id="OBA19564.1"/>
    </source>
</evidence>
<sequence>MRFSLTHVCWASLAWPGVADGAQVARTLVNRELLMNVNTIQQRQGRDAGTAQNGLPVSSMEYYADCDGDGDPYWLVLDIGTPAKNIARGSPYSFTIRAGDHPAQEHVDTRYPGGVASSPAGSPRLTLQGELVAVGASPEALAKLERCFLERHPDAERWLPLNKRSPHQAHWAKVVVSDVFMVGGFGDRAYIGPVAGEQYHAAWIHIEKT</sequence>
<dbReference type="GeneID" id="30032066"/>
<dbReference type="RefSeq" id="XP_018710092.1">
    <property type="nucleotide sequence ID" value="XM_018859090.1"/>
</dbReference>
<dbReference type="OrthoDB" id="2138282at2759"/>
<dbReference type="STRING" id="869754.A0A1A0H651"/>
<dbReference type="InterPro" id="IPR012349">
    <property type="entry name" value="Split_barrel_FMN-bd"/>
</dbReference>
<name>A0A1A0H651_9ASCO</name>
<evidence type="ECO:0000259" key="2">
    <source>
        <dbReference type="Pfam" id="PF13883"/>
    </source>
</evidence>
<proteinExistence type="predicted"/>
<feature type="domain" description="CREG-like beta-barrel" evidence="2">
    <location>
        <begin position="18"/>
        <end position="200"/>
    </location>
</feature>
<dbReference type="PANTHER" id="PTHR37273:SF1">
    <property type="entry name" value="ADL397C-AP"/>
    <property type="match status" value="1"/>
</dbReference>
<organism evidence="3 4">
    <name type="scientific">Metschnikowia bicuspidata var. bicuspidata NRRL YB-4993</name>
    <dbReference type="NCBI Taxonomy" id="869754"/>
    <lineage>
        <taxon>Eukaryota</taxon>
        <taxon>Fungi</taxon>
        <taxon>Dikarya</taxon>
        <taxon>Ascomycota</taxon>
        <taxon>Saccharomycotina</taxon>
        <taxon>Pichiomycetes</taxon>
        <taxon>Metschnikowiaceae</taxon>
        <taxon>Metschnikowia</taxon>
    </lineage>
</organism>
<keyword evidence="4" id="KW-1185">Reference proteome</keyword>
<feature type="signal peptide" evidence="1">
    <location>
        <begin position="1"/>
        <end position="21"/>
    </location>
</feature>
<protein>
    <recommendedName>
        <fullName evidence="2">CREG-like beta-barrel domain-containing protein</fullName>
    </recommendedName>
</protein>
<dbReference type="Pfam" id="PF13883">
    <property type="entry name" value="CREG_beta-barrel"/>
    <property type="match status" value="1"/>
</dbReference>
<reference evidence="3 4" key="1">
    <citation type="submission" date="2016-05" db="EMBL/GenBank/DDBJ databases">
        <title>Comparative genomics of biotechnologically important yeasts.</title>
        <authorList>
            <consortium name="DOE Joint Genome Institute"/>
            <person name="Riley R."/>
            <person name="Haridas S."/>
            <person name="Wolfe K.H."/>
            <person name="Lopes M.R."/>
            <person name="Hittinger C.T."/>
            <person name="Goker M."/>
            <person name="Salamov A."/>
            <person name="Wisecaver J."/>
            <person name="Long T.M."/>
            <person name="Aerts A.L."/>
            <person name="Barry K."/>
            <person name="Choi C."/>
            <person name="Clum A."/>
            <person name="Coughlan A.Y."/>
            <person name="Deshpande S."/>
            <person name="Douglass A.P."/>
            <person name="Hanson S.J."/>
            <person name="Klenk H.-P."/>
            <person name="LaButti K."/>
            <person name="Lapidus A."/>
            <person name="Lindquist E."/>
            <person name="Lipzen A."/>
            <person name="Meier-kolthoff J.P."/>
            <person name="Ohm R.A."/>
            <person name="Otillar R.P."/>
            <person name="Pangilinan J."/>
            <person name="Peng Y."/>
            <person name="Rokas A."/>
            <person name="Rosa C.A."/>
            <person name="Scheuner C."/>
            <person name="Sibirny A.A."/>
            <person name="Slot J.C."/>
            <person name="Stielow J.B."/>
            <person name="Sun H."/>
            <person name="Kurtzman C.P."/>
            <person name="Blackwell M."/>
            <person name="Grigoriev I.V."/>
            <person name="Jeffries T.W."/>
        </authorList>
    </citation>
    <scope>NUCLEOTIDE SEQUENCE [LARGE SCALE GENOMIC DNA]</scope>
    <source>
        <strain evidence="3 4">NRRL YB-4993</strain>
    </source>
</reference>
<comment type="caution">
    <text evidence="3">The sequence shown here is derived from an EMBL/GenBank/DDBJ whole genome shotgun (WGS) entry which is preliminary data.</text>
</comment>
<dbReference type="PANTHER" id="PTHR37273">
    <property type="entry name" value="CHROMOSOME 8, WHOLE GENOME SHOTGUN SEQUENCE"/>
    <property type="match status" value="1"/>
</dbReference>